<dbReference type="PROSITE" id="PS51677">
    <property type="entry name" value="NODB"/>
    <property type="match status" value="1"/>
</dbReference>
<sequence>MKRDMVGYGDKPPRIEWPNQAKLALNFVINYEEGAERSPLHNDKTAETYGGEFPLIAKPVGQRHLSMESLFEYGSRSGLWRLLRLFDQYHIPLTFFVTGFALTLNQPFCDYLRHSPHEIAGHGWRWVDYSNLSQKEEKEHMCLCLGTIEHLTGQRPLGWYTGRTSEVTRKLLLDIGGVVYDSDSYADDLPYFIGKHLIIPYTLDCNDFRYTTSPGFTSPTDFFQHLKWTFDYLYQDNHLSMMTIALHPRISGRPGRCMAIKQFIDYIAQFQDIWIARRIDIANYWRENAPS</sequence>
<protein>
    <submittedName>
        <fullName evidence="2">Polysaccharide deacetylase</fullName>
    </submittedName>
</protein>
<dbReference type="InterPro" id="IPR002509">
    <property type="entry name" value="NODB_dom"/>
</dbReference>
<feature type="domain" description="NodB homology" evidence="1">
    <location>
        <begin position="65"/>
        <end position="276"/>
    </location>
</feature>
<dbReference type="InterPro" id="IPR011330">
    <property type="entry name" value="Glyco_hydro/deAcase_b/a-brl"/>
</dbReference>
<dbReference type="PANTHER" id="PTHR43123">
    <property type="entry name" value="POLYSACCHARIDE DEACETYLASE-RELATED"/>
    <property type="match status" value="1"/>
</dbReference>
<comment type="caution">
    <text evidence="2">The sequence shown here is derived from an EMBL/GenBank/DDBJ whole genome shotgun (WGS) entry which is preliminary data.</text>
</comment>
<dbReference type="OrthoDB" id="9787041at2"/>
<accession>A0A0W0WNX8</accession>
<proteinExistence type="predicted"/>
<dbReference type="AlphaFoldDB" id="A0A0W0WNX8"/>
<evidence type="ECO:0000313" key="3">
    <source>
        <dbReference type="Proteomes" id="UP000054761"/>
    </source>
</evidence>
<organism evidence="2 3">
    <name type="scientific">Legionella israelensis</name>
    <dbReference type="NCBI Taxonomy" id="454"/>
    <lineage>
        <taxon>Bacteria</taxon>
        <taxon>Pseudomonadati</taxon>
        <taxon>Pseudomonadota</taxon>
        <taxon>Gammaproteobacteria</taxon>
        <taxon>Legionellales</taxon>
        <taxon>Legionellaceae</taxon>
        <taxon>Legionella</taxon>
    </lineage>
</organism>
<dbReference type="RefSeq" id="WP_058500604.1">
    <property type="nucleotide sequence ID" value="NZ_CAAAJA010000005.1"/>
</dbReference>
<evidence type="ECO:0000259" key="1">
    <source>
        <dbReference type="PROSITE" id="PS51677"/>
    </source>
</evidence>
<dbReference type="STRING" id="454.Lisr_0214"/>
<keyword evidence="3" id="KW-1185">Reference proteome</keyword>
<dbReference type="EMBL" id="LNYH01000005">
    <property type="protein sequence ID" value="KTD34036.1"/>
    <property type="molecule type" value="Genomic_DNA"/>
</dbReference>
<dbReference type="GO" id="GO:0016810">
    <property type="term" value="F:hydrolase activity, acting on carbon-nitrogen (but not peptide) bonds"/>
    <property type="evidence" value="ECO:0007669"/>
    <property type="project" value="InterPro"/>
</dbReference>
<gene>
    <name evidence="2" type="ORF">Lisr_0214</name>
</gene>
<dbReference type="PANTHER" id="PTHR43123:SF4">
    <property type="entry name" value="POLYSACCHARIDE DEACETYLASE"/>
    <property type="match status" value="1"/>
</dbReference>
<dbReference type="Proteomes" id="UP000054761">
    <property type="component" value="Unassembled WGS sequence"/>
</dbReference>
<dbReference type="SUPFAM" id="SSF88713">
    <property type="entry name" value="Glycoside hydrolase/deacetylase"/>
    <property type="match status" value="1"/>
</dbReference>
<name>A0A0W0WNX8_9GAMM</name>
<dbReference type="Gene3D" id="3.20.20.370">
    <property type="entry name" value="Glycoside hydrolase/deacetylase"/>
    <property type="match status" value="1"/>
</dbReference>
<dbReference type="Pfam" id="PF01522">
    <property type="entry name" value="Polysacc_deac_1"/>
    <property type="match status" value="1"/>
</dbReference>
<reference evidence="2 3" key="1">
    <citation type="submission" date="2015-11" db="EMBL/GenBank/DDBJ databases">
        <title>Genomic analysis of 38 Legionella species identifies large and diverse effector repertoires.</title>
        <authorList>
            <person name="Burstein D."/>
            <person name="Amaro F."/>
            <person name="Zusman T."/>
            <person name="Lifshitz Z."/>
            <person name="Cohen O."/>
            <person name="Gilbert J.A."/>
            <person name="Pupko T."/>
            <person name="Shuman H.A."/>
            <person name="Segal G."/>
        </authorList>
    </citation>
    <scope>NUCLEOTIDE SEQUENCE [LARGE SCALE GENOMIC DNA]</scope>
    <source>
        <strain evidence="2 3">Bercovier 4</strain>
    </source>
</reference>
<evidence type="ECO:0000313" key="2">
    <source>
        <dbReference type="EMBL" id="KTD34036.1"/>
    </source>
</evidence>
<dbReference type="PATRIC" id="fig|454.4.peg.223"/>
<dbReference type="GO" id="GO:0005975">
    <property type="term" value="P:carbohydrate metabolic process"/>
    <property type="evidence" value="ECO:0007669"/>
    <property type="project" value="InterPro"/>
</dbReference>